<dbReference type="GO" id="GO:0004301">
    <property type="term" value="F:epoxide hydrolase activity"/>
    <property type="evidence" value="ECO:0007669"/>
    <property type="project" value="UniProtKB-EC"/>
</dbReference>
<dbReference type="InterPro" id="IPR029058">
    <property type="entry name" value="AB_hydrolase_fold"/>
</dbReference>
<organism evidence="2 5">
    <name type="scientific">Nocardia seriolae</name>
    <dbReference type="NCBI Taxonomy" id="37332"/>
    <lineage>
        <taxon>Bacteria</taxon>
        <taxon>Bacillati</taxon>
        <taxon>Actinomycetota</taxon>
        <taxon>Actinomycetes</taxon>
        <taxon>Mycobacteriales</taxon>
        <taxon>Nocardiaceae</taxon>
        <taxon>Nocardia</taxon>
    </lineage>
</organism>
<dbReference type="GO" id="GO:0033885">
    <property type="term" value="F:10-hydroxy-9-(phosphonooxy)octadecanoate phosphatase activity"/>
    <property type="evidence" value="ECO:0007669"/>
    <property type="project" value="UniProtKB-EC"/>
</dbReference>
<evidence type="ECO:0000313" key="5">
    <source>
        <dbReference type="Proteomes" id="UP000180166"/>
    </source>
</evidence>
<dbReference type="InterPro" id="IPR000639">
    <property type="entry name" value="Epox_hydrolase-like"/>
</dbReference>
<dbReference type="Proteomes" id="UP000180166">
    <property type="component" value="Chromosome"/>
</dbReference>
<dbReference type="PRINTS" id="PR00412">
    <property type="entry name" value="EPOXHYDRLASE"/>
</dbReference>
<accession>A0A0B8N8U6</accession>
<dbReference type="RefSeq" id="WP_033085284.1">
    <property type="nucleotide sequence ID" value="NZ_AP017900.1"/>
</dbReference>
<dbReference type="KEGG" id="nsr:NS506_05293"/>
<dbReference type="OrthoDB" id="3771266at2"/>
<dbReference type="SUPFAM" id="SSF53474">
    <property type="entry name" value="alpha/beta-Hydrolases"/>
    <property type="match status" value="1"/>
</dbReference>
<keyword evidence="4" id="KW-1185">Reference proteome</keyword>
<dbReference type="Proteomes" id="UP000037179">
    <property type="component" value="Unassembled WGS sequence"/>
</dbReference>
<name>A0A0B8N8U6_9NOCA</name>
<dbReference type="AlphaFoldDB" id="A0A0B8N8U6"/>
<feature type="domain" description="AB hydrolase-1" evidence="1">
    <location>
        <begin position="23"/>
        <end position="270"/>
    </location>
</feature>
<dbReference type="EMBL" id="BBYQ01000007">
    <property type="protein sequence ID" value="GAP26597.1"/>
    <property type="molecule type" value="Genomic_DNA"/>
</dbReference>
<evidence type="ECO:0000313" key="3">
    <source>
        <dbReference type="EMBL" id="GAP26597.1"/>
    </source>
</evidence>
<dbReference type="InterPro" id="IPR000073">
    <property type="entry name" value="AB_hydrolase_1"/>
</dbReference>
<dbReference type="GeneID" id="93374341"/>
<evidence type="ECO:0000259" key="1">
    <source>
        <dbReference type="Pfam" id="PF12697"/>
    </source>
</evidence>
<dbReference type="EC" id="3.3.2.10" evidence="2"/>
<reference evidence="4" key="1">
    <citation type="submission" date="2015-07" db="EMBL/GenBank/DDBJ databases">
        <title>Nocardia seriolae U-1 whole genome shotgun sequence.</title>
        <authorList>
            <person name="Imajoh M."/>
            <person name="Fukumoto Y."/>
            <person name="Sukeda M."/>
            <person name="Yamane J."/>
            <person name="Yamasaki K."/>
            <person name="Shimizu M."/>
            <person name="Ohnishi K."/>
            <person name="Oshima S."/>
        </authorList>
    </citation>
    <scope>NUCLEOTIDE SEQUENCE [LARGE SCALE GENOMIC DNA]</scope>
    <source>
        <strain evidence="4">U-1</strain>
    </source>
</reference>
<reference evidence="3 4" key="2">
    <citation type="journal article" date="2016" name="Genome Announc.">
        <title>Draft Genome Sequence of Erythromycin- and Oxytetracycline-Sensitive Nocardia seriolae Strain U-1 (NBRC 110359).</title>
        <authorList>
            <person name="Imajoh M."/>
            <person name="Sukeda M."/>
            <person name="Shimizu M."/>
            <person name="Yamane J."/>
            <person name="Ohnishi K."/>
            <person name="Oshima S."/>
        </authorList>
    </citation>
    <scope>NUCLEOTIDE SEQUENCE [LARGE SCALE GENOMIC DNA]</scope>
    <source>
        <strain evidence="3 4">U-1</strain>
    </source>
</reference>
<protein>
    <submittedName>
        <fullName evidence="3">Beta-ketoadipate enol-lactone hydrolase</fullName>
    </submittedName>
    <submittedName>
        <fullName evidence="2">Soluble epoxide hydrolase</fullName>
        <ecNumber evidence="2">3.1.3.76</ecNumber>
        <ecNumber evidence="2">3.3.2.10</ecNumber>
    </submittedName>
</protein>
<dbReference type="Gene3D" id="3.40.50.1820">
    <property type="entry name" value="alpha/beta hydrolase"/>
    <property type="match status" value="1"/>
</dbReference>
<evidence type="ECO:0000313" key="4">
    <source>
        <dbReference type="Proteomes" id="UP000037179"/>
    </source>
</evidence>
<reference evidence="2 5" key="3">
    <citation type="submission" date="2016-10" db="EMBL/GenBank/DDBJ databases">
        <title>Genome sequence of Nocardia seriolae strain EM150506, isolated from Anguila japonica.</title>
        <authorList>
            <person name="Han H.-J."/>
        </authorList>
    </citation>
    <scope>NUCLEOTIDE SEQUENCE [LARGE SCALE GENOMIC DNA]</scope>
    <source>
        <strain evidence="2 5">EM150506</strain>
    </source>
</reference>
<sequence length="282" mass="30195">MTEFLHHAGGRIAYDVTGSGPLVVLSHGMGDHRRAYRFLVPRLVEAGYRVANMDIRGHGESSMSWTSHDGGTKITRTDIAGDILALIGELGGPAVVVGHSISGGAATIAAARGPELVRGVIELNPFTRVQSFSVGAFFTQGRYRRGQSLLIGLMVLRSLALWLKYLDLAYPIKPADYDEYVADLARNPRAAGRFEEFMKVDSNPADAGAQLPNIGCPALVIMGTEDPDFADPRAEGEAIVALMPKGLGRVELAAGAGHYPHAELPDRVAELALKFLARHASQ</sequence>
<dbReference type="EMBL" id="CP017839">
    <property type="protein sequence ID" value="APA99339.1"/>
    <property type="molecule type" value="Genomic_DNA"/>
</dbReference>
<dbReference type="PANTHER" id="PTHR46438">
    <property type="entry name" value="ALPHA/BETA-HYDROLASES SUPERFAMILY PROTEIN"/>
    <property type="match status" value="1"/>
</dbReference>
<proteinExistence type="predicted"/>
<evidence type="ECO:0000313" key="2">
    <source>
        <dbReference type="EMBL" id="APA99339.1"/>
    </source>
</evidence>
<gene>
    <name evidence="2" type="ORF">NS506_05293</name>
    <name evidence="3" type="ORF">NSK11_contig00007-0081</name>
</gene>
<keyword evidence="2" id="KW-0378">Hydrolase</keyword>
<dbReference type="Pfam" id="PF12697">
    <property type="entry name" value="Abhydrolase_6"/>
    <property type="match status" value="1"/>
</dbReference>
<dbReference type="EC" id="3.1.3.76" evidence="2"/>